<name>A0A841UBY9_9BACL</name>
<feature type="coiled-coil region" evidence="1">
    <location>
        <begin position="60"/>
        <end position="94"/>
    </location>
</feature>
<keyword evidence="2" id="KW-0732">Signal</keyword>
<dbReference type="AlphaFoldDB" id="A0A841UBY9"/>
<accession>A0A841UBY9</accession>
<keyword evidence="1" id="KW-0175">Coiled coil</keyword>
<sequence length="368" mass="42235">MTRRRISAMGWIALLLLLALSRAGALSNPVYADPTASGVDEETRRLLEKSLSAVEIDREIERISGLREATQDEMAKTEKRLAEQEIAIAAQRERAGRVLRSYYMGQKDAMWSALLNSKSMKELLRTWEMMDLVVRSDRETMDRYDKEYKSIKKGYDTLSRNRTELARVESDLRAQRERVIALRKELDEALTASGEAEKLKRLMDEMEAYWRNVGLYEVKQHFNSLAKAMDKLPEWIQEHPDTLKTSGLKTTLTITDGQLNEFLRSQDERLKQFAISFGTDVLKVEGSNGDIQVGIEGHYTVENEPQNAIVFHIDKLVFNGLELPDTTRADLEREFDLGFYPQQLIKYIKADSVSLEPGRLVVRLRIGK</sequence>
<feature type="coiled-coil region" evidence="1">
    <location>
        <begin position="158"/>
        <end position="192"/>
    </location>
</feature>
<reference evidence="3 4" key="1">
    <citation type="submission" date="2020-08" db="EMBL/GenBank/DDBJ databases">
        <title>Cohnella phylogeny.</title>
        <authorList>
            <person name="Dunlap C."/>
        </authorList>
    </citation>
    <scope>NUCLEOTIDE SEQUENCE [LARGE SCALE GENOMIC DNA]</scope>
    <source>
        <strain evidence="3 4">DSM 25239</strain>
    </source>
</reference>
<comment type="caution">
    <text evidence="3">The sequence shown here is derived from an EMBL/GenBank/DDBJ whole genome shotgun (WGS) entry which is preliminary data.</text>
</comment>
<keyword evidence="4" id="KW-1185">Reference proteome</keyword>
<organism evidence="3 4">
    <name type="scientific">Cohnella xylanilytica</name>
    <dbReference type="NCBI Taxonomy" id="557555"/>
    <lineage>
        <taxon>Bacteria</taxon>
        <taxon>Bacillati</taxon>
        <taxon>Bacillota</taxon>
        <taxon>Bacilli</taxon>
        <taxon>Bacillales</taxon>
        <taxon>Paenibacillaceae</taxon>
        <taxon>Cohnella</taxon>
    </lineage>
</organism>
<gene>
    <name evidence="3" type="ORF">H7B90_28945</name>
</gene>
<dbReference type="EMBL" id="JACJVR010000128">
    <property type="protein sequence ID" value="MBB6695430.1"/>
    <property type="molecule type" value="Genomic_DNA"/>
</dbReference>
<evidence type="ECO:0000313" key="4">
    <source>
        <dbReference type="Proteomes" id="UP000553776"/>
    </source>
</evidence>
<proteinExistence type="predicted"/>
<protein>
    <recommendedName>
        <fullName evidence="5">Peptidoglycan hydrolase CwlO-like protein</fullName>
    </recommendedName>
</protein>
<evidence type="ECO:0008006" key="5">
    <source>
        <dbReference type="Google" id="ProtNLM"/>
    </source>
</evidence>
<evidence type="ECO:0000313" key="3">
    <source>
        <dbReference type="EMBL" id="MBB6695430.1"/>
    </source>
</evidence>
<feature type="signal peptide" evidence="2">
    <location>
        <begin position="1"/>
        <end position="32"/>
    </location>
</feature>
<dbReference type="Proteomes" id="UP000553776">
    <property type="component" value="Unassembled WGS sequence"/>
</dbReference>
<evidence type="ECO:0000256" key="2">
    <source>
        <dbReference type="SAM" id="SignalP"/>
    </source>
</evidence>
<feature type="chain" id="PRO_5038460625" description="Peptidoglycan hydrolase CwlO-like protein" evidence="2">
    <location>
        <begin position="33"/>
        <end position="368"/>
    </location>
</feature>
<dbReference type="Gene3D" id="6.10.250.3150">
    <property type="match status" value="1"/>
</dbReference>
<dbReference type="RefSeq" id="WP_185139381.1">
    <property type="nucleotide sequence ID" value="NZ_BORM01000014.1"/>
</dbReference>
<evidence type="ECO:0000256" key="1">
    <source>
        <dbReference type="SAM" id="Coils"/>
    </source>
</evidence>